<dbReference type="EMBL" id="CABFNS010000731">
    <property type="protein sequence ID" value="VUC25227.1"/>
    <property type="molecule type" value="Genomic_DNA"/>
</dbReference>
<accession>A0ABY6U5R0</accession>
<feature type="compositionally biased region" description="Basic and acidic residues" evidence="1">
    <location>
        <begin position="53"/>
        <end position="63"/>
    </location>
</feature>
<reference evidence="2 3" key="1">
    <citation type="submission" date="2019-06" db="EMBL/GenBank/DDBJ databases">
        <authorList>
            <person name="Broberg M."/>
        </authorList>
    </citation>
    <scope>NUCLEOTIDE SEQUENCE [LARGE SCALE GENOMIC DNA]</scope>
</reference>
<organism evidence="2 3">
    <name type="scientific">Bionectria ochroleuca</name>
    <name type="common">Gliocladium roseum</name>
    <dbReference type="NCBI Taxonomy" id="29856"/>
    <lineage>
        <taxon>Eukaryota</taxon>
        <taxon>Fungi</taxon>
        <taxon>Dikarya</taxon>
        <taxon>Ascomycota</taxon>
        <taxon>Pezizomycotina</taxon>
        <taxon>Sordariomycetes</taxon>
        <taxon>Hypocreomycetidae</taxon>
        <taxon>Hypocreales</taxon>
        <taxon>Bionectriaceae</taxon>
        <taxon>Clonostachys</taxon>
    </lineage>
</organism>
<sequence length="488" mass="55437">MGLSNGQGESTALGLASNAAMDHDIPDQEHATRRECLQSHETRNEDGWIPNKMEMDLRSEKSRSLGTDPSRRRRDAIKITNMPHEILSSILGFFQHPATVGQNIDLKFIKVRFKKDRHKDIQNLRLVCRLFNMLASPLLLPIIRVEVDQPSLDRVLALLESPLIAAGVLAIEVKLVYYFDVLAAGILDFIRYRLGDSQLSQDYFLQIRLLEEQNAARSGEPVPQEVYDTYDLRCQRQRAFAFACDRYVGEESAQRNRLESPAEEPDTQLVEQYYQMIRVAYENYKTKYHEQHRIATEKLLINALARLASISGRRVCLSISEKASGHVRSLFPDNEAFSKELEAPDDWINFELLGGEPIDADLINQLSIIWDLPIAIHEAGGILDGLDLQRLVADQRCRLFCPESLSSDGHKISRLRAACQHLRKFRLTGLERRVRHGLSIEAGVRMGDISVNDFLETVLSSRVIEEVNFIGDSHRFSAVLSRSFIASI</sequence>
<protein>
    <recommendedName>
        <fullName evidence="4">F-box domain-containing protein</fullName>
    </recommendedName>
</protein>
<gene>
    <name evidence="2" type="ORF">CLO192961_LOCUS158706</name>
</gene>
<proteinExistence type="predicted"/>
<evidence type="ECO:0000313" key="3">
    <source>
        <dbReference type="Proteomes" id="UP000766486"/>
    </source>
</evidence>
<evidence type="ECO:0000256" key="1">
    <source>
        <dbReference type="SAM" id="MobiDB-lite"/>
    </source>
</evidence>
<feature type="region of interest" description="Disordered" evidence="1">
    <location>
        <begin position="23"/>
        <end position="74"/>
    </location>
</feature>
<evidence type="ECO:0000313" key="2">
    <source>
        <dbReference type="EMBL" id="VUC25227.1"/>
    </source>
</evidence>
<feature type="compositionally biased region" description="Basic and acidic residues" evidence="1">
    <location>
        <begin position="23"/>
        <end position="46"/>
    </location>
</feature>
<evidence type="ECO:0008006" key="4">
    <source>
        <dbReference type="Google" id="ProtNLM"/>
    </source>
</evidence>
<comment type="caution">
    <text evidence="2">The sequence shown here is derived from an EMBL/GenBank/DDBJ whole genome shotgun (WGS) entry which is preliminary data.</text>
</comment>
<keyword evidence="3" id="KW-1185">Reference proteome</keyword>
<dbReference type="Proteomes" id="UP000766486">
    <property type="component" value="Unassembled WGS sequence"/>
</dbReference>
<name>A0ABY6U5R0_BIOOC</name>